<sequence length="304" mass="34978">MILASTTIFLWIFQLILAQTVSQQTYDLLKFHARLSDIAYCVQPVNSPTQLRQPFECGVKCTNIEGVELFHSFVHKPGNTGFTGYFAFDHVNKTKYIVFRGTNSFEDTLVDFSMSHELPCETPFFLENLCPECKVQSSLLEVYGLFLEQHVTPLWDFVYTFYPDYSISVTGHSLGGVAAAFLATHLRVQGLEPVLVTFGQPRYGNLAHAEFIEKIFLTSQRRLYRVTHWNDVFVSLPSSEQFSHFSGEIYISHPWVDPPLETVRYCEGRESETCHAGDYNPVERVTFLKNHLAYFIWVGYCPYR</sequence>
<dbReference type="GO" id="GO:0006629">
    <property type="term" value="P:lipid metabolic process"/>
    <property type="evidence" value="ECO:0007669"/>
    <property type="project" value="InterPro"/>
</dbReference>
<organism evidence="6">
    <name type="scientific">Yarrowia phangngaensis</name>
    <dbReference type="NCBI Taxonomy" id="444778"/>
    <lineage>
        <taxon>Eukaryota</taxon>
        <taxon>Fungi</taxon>
        <taxon>Dikarya</taxon>
        <taxon>Ascomycota</taxon>
        <taxon>Saccharomycotina</taxon>
        <taxon>Dipodascomycetes</taxon>
        <taxon>Dipodascales</taxon>
        <taxon>Dipodascales incertae sedis</taxon>
        <taxon>Yarrowia</taxon>
    </lineage>
</organism>
<dbReference type="PANTHER" id="PTHR46640:SF1">
    <property type="entry name" value="FUNGAL LIPASE-LIKE DOMAIN-CONTAINING PROTEIN-RELATED"/>
    <property type="match status" value="1"/>
</dbReference>
<evidence type="ECO:0000256" key="3">
    <source>
        <dbReference type="ARBA" id="ARBA00022801"/>
    </source>
</evidence>
<dbReference type="PANTHER" id="PTHR46640">
    <property type="entry name" value="TRIACYLGLYCEROL LIPASE, PUTATIVE (AFU_ORTHOLOGUE AFUA_6G06510)-RELATED"/>
    <property type="match status" value="1"/>
</dbReference>
<dbReference type="GO" id="GO:0004806">
    <property type="term" value="F:triacylglycerol lipase activity"/>
    <property type="evidence" value="ECO:0007669"/>
    <property type="project" value="UniProtKB-EC"/>
</dbReference>
<gene>
    <name evidence="6" type="primary">LIP13</name>
</gene>
<evidence type="ECO:0000259" key="5">
    <source>
        <dbReference type="Pfam" id="PF01764"/>
    </source>
</evidence>
<evidence type="ECO:0000256" key="1">
    <source>
        <dbReference type="ARBA" id="ARBA00013279"/>
    </source>
</evidence>
<dbReference type="InterPro" id="IPR002921">
    <property type="entry name" value="Fungal_lipase-type"/>
</dbReference>
<evidence type="ECO:0000256" key="4">
    <source>
        <dbReference type="SAM" id="SignalP"/>
    </source>
</evidence>
<dbReference type="InterPro" id="IPR051299">
    <property type="entry name" value="AB_hydrolase_lip/est"/>
</dbReference>
<feature type="chain" id="PRO_5001730301" description="triacylglycerol lipase" evidence="4">
    <location>
        <begin position="19"/>
        <end position="304"/>
    </location>
</feature>
<name>A0A078BMY7_9ASCO</name>
<evidence type="ECO:0000256" key="2">
    <source>
        <dbReference type="ARBA" id="ARBA00022729"/>
    </source>
</evidence>
<dbReference type="InterPro" id="IPR029058">
    <property type="entry name" value="AB_hydrolase_fold"/>
</dbReference>
<dbReference type="Gene3D" id="3.40.50.1820">
    <property type="entry name" value="alpha/beta hydrolase"/>
    <property type="match status" value="1"/>
</dbReference>
<reference evidence="6" key="1">
    <citation type="submission" date="2014-06" db="EMBL/GenBank/DDBJ databases">
        <title>Evolutionary genomics: an efficient tool to explore enzyme diversity and guide their engineering.</title>
        <authorList>
            <person name="Meunchan M."/>
            <person name="Michely S."/>
            <person name="Devillers H."/>
            <person name="Nicaud J.-M."/>
            <person name="Marty A."/>
            <person name="Neuveglise C."/>
        </authorList>
    </citation>
    <scope>NUCLEOTIDE SEQUENCE</scope>
    <source>
        <strain evidence="6">CBS 10407</strain>
    </source>
</reference>
<proteinExistence type="predicted"/>
<feature type="signal peptide" evidence="4">
    <location>
        <begin position="1"/>
        <end position="18"/>
    </location>
</feature>
<dbReference type="AlphaFoldDB" id="A0A078BMY7"/>
<protein>
    <recommendedName>
        <fullName evidence="1">triacylglycerol lipase</fullName>
        <ecNumber evidence="1">3.1.1.3</ecNumber>
    </recommendedName>
</protein>
<dbReference type="SUPFAM" id="SSF53474">
    <property type="entry name" value="alpha/beta-Hydrolases"/>
    <property type="match status" value="1"/>
</dbReference>
<evidence type="ECO:0000313" key="6">
    <source>
        <dbReference type="EMBL" id="CDX09920.1"/>
    </source>
</evidence>
<keyword evidence="3" id="KW-0378">Hydrolase</keyword>
<dbReference type="CDD" id="cd00519">
    <property type="entry name" value="Lipase_3"/>
    <property type="match status" value="1"/>
</dbReference>
<accession>A0A078BMY7</accession>
<feature type="domain" description="Fungal lipase-type" evidence="5">
    <location>
        <begin position="96"/>
        <end position="238"/>
    </location>
</feature>
<dbReference type="EMBL" id="LM652754">
    <property type="protein sequence ID" value="CDX09920.1"/>
    <property type="molecule type" value="Genomic_DNA"/>
</dbReference>
<keyword evidence="2 4" id="KW-0732">Signal</keyword>
<dbReference type="Pfam" id="PF01764">
    <property type="entry name" value="Lipase_3"/>
    <property type="match status" value="1"/>
</dbReference>
<dbReference type="EC" id="3.1.1.3" evidence="1"/>